<evidence type="ECO:0000256" key="3">
    <source>
        <dbReference type="ARBA" id="ARBA00022452"/>
    </source>
</evidence>
<evidence type="ECO:0000256" key="2">
    <source>
        <dbReference type="ARBA" id="ARBA00008163"/>
    </source>
</evidence>
<keyword evidence="9" id="KW-1185">Reference proteome</keyword>
<organism evidence="8 9">
    <name type="scientific">candidate division CSSED10-310 bacterium</name>
    <dbReference type="NCBI Taxonomy" id="2855610"/>
    <lineage>
        <taxon>Bacteria</taxon>
        <taxon>Bacteria division CSSED10-310</taxon>
    </lineage>
</organism>
<sequence length="427" mass="46843">YLLVMIFLASSAVQGQEIPVTFEFSFSNPGARSMGLGGAFAALADDATAAFANSAGLVQLLEPEVSLEVRQWSYDITFIEGGRASGEPTGVGIDTVGGLRSGSAESDFTGVSFMSLVYPSDRWSFAVYRHMWAHFDLETQINGLFGLIDDELEREDDLLARTDFMVVNYGLAGSFELAENLSIGLGVVYFQAELDSFSEEYVTTEDGFFEPNLFPPELLNSTYHSQGEDDGVTFQVGILWQPWPRWSVGGFFRQGPEMTIRVTEITGPSNDEHPPGYIEVDDDSPLHLPDIFGLGAAFRSKDGALTIGIEWDRIRYSQITANFATTIFDPELIKLDDGDELRFGLEYVLVIAKQVVALRCGGWHDPAHSLNTGSGADQFERAIFSGGEAQIHYTGGVGLVYKNLQLDLGLDFADTVKQGSLSFVYRI</sequence>
<comment type="similarity">
    <text evidence="2">Belongs to the OmpP1/FadL family.</text>
</comment>
<evidence type="ECO:0000256" key="4">
    <source>
        <dbReference type="ARBA" id="ARBA00022692"/>
    </source>
</evidence>
<protein>
    <submittedName>
        <fullName evidence="8">OmpP1/FadL family transporter</fullName>
    </submittedName>
</protein>
<dbReference type="PANTHER" id="PTHR35093">
    <property type="entry name" value="OUTER MEMBRANE PROTEIN NMB0088-RELATED"/>
    <property type="match status" value="1"/>
</dbReference>
<evidence type="ECO:0000256" key="7">
    <source>
        <dbReference type="ARBA" id="ARBA00023237"/>
    </source>
</evidence>
<evidence type="ECO:0000313" key="9">
    <source>
        <dbReference type="Proteomes" id="UP001594351"/>
    </source>
</evidence>
<evidence type="ECO:0000256" key="5">
    <source>
        <dbReference type="ARBA" id="ARBA00022729"/>
    </source>
</evidence>
<comment type="caution">
    <text evidence="8">The sequence shown here is derived from an EMBL/GenBank/DDBJ whole genome shotgun (WGS) entry which is preliminary data.</text>
</comment>
<keyword evidence="3" id="KW-1134">Transmembrane beta strand</keyword>
<dbReference type="InterPro" id="IPR005017">
    <property type="entry name" value="OMPP1/FadL/TodX"/>
</dbReference>
<proteinExistence type="inferred from homology"/>
<keyword evidence="4" id="KW-0812">Transmembrane</keyword>
<dbReference type="Pfam" id="PF03349">
    <property type="entry name" value="Toluene_X"/>
    <property type="match status" value="1"/>
</dbReference>
<dbReference type="EMBL" id="JBHPBY010000730">
    <property type="protein sequence ID" value="MFC1854130.1"/>
    <property type="molecule type" value="Genomic_DNA"/>
</dbReference>
<keyword evidence="6" id="KW-0472">Membrane</keyword>
<evidence type="ECO:0000256" key="1">
    <source>
        <dbReference type="ARBA" id="ARBA00004571"/>
    </source>
</evidence>
<evidence type="ECO:0000256" key="6">
    <source>
        <dbReference type="ARBA" id="ARBA00023136"/>
    </source>
</evidence>
<comment type="subcellular location">
    <subcellularLocation>
        <location evidence="1">Cell outer membrane</location>
        <topology evidence="1">Multi-pass membrane protein</topology>
    </subcellularLocation>
</comment>
<dbReference type="Gene3D" id="2.40.160.60">
    <property type="entry name" value="Outer membrane protein transport protein (OMPP1/FadL/TodX)"/>
    <property type="match status" value="1"/>
</dbReference>
<accession>A0ABV6Z6S4</accession>
<feature type="non-terminal residue" evidence="8">
    <location>
        <position position="1"/>
    </location>
</feature>
<dbReference type="Proteomes" id="UP001594351">
    <property type="component" value="Unassembled WGS sequence"/>
</dbReference>
<keyword evidence="5" id="KW-0732">Signal</keyword>
<dbReference type="PANTHER" id="PTHR35093:SF8">
    <property type="entry name" value="OUTER MEMBRANE PROTEIN NMB0088-RELATED"/>
    <property type="match status" value="1"/>
</dbReference>
<evidence type="ECO:0000313" key="8">
    <source>
        <dbReference type="EMBL" id="MFC1854130.1"/>
    </source>
</evidence>
<name>A0ABV6Z6S4_UNCC1</name>
<gene>
    <name evidence="8" type="ORF">ACFL27_28435</name>
</gene>
<keyword evidence="7" id="KW-0998">Cell outer membrane</keyword>
<dbReference type="SUPFAM" id="SSF56935">
    <property type="entry name" value="Porins"/>
    <property type="match status" value="1"/>
</dbReference>
<reference evidence="8 9" key="1">
    <citation type="submission" date="2024-09" db="EMBL/GenBank/DDBJ databases">
        <title>Laminarin stimulates single cell rates of sulfate reduction while oxygen inhibits transcriptomic activity in coastal marine sediment.</title>
        <authorList>
            <person name="Lindsay M."/>
            <person name="Orcutt B."/>
            <person name="Emerson D."/>
            <person name="Stepanauskas R."/>
            <person name="D'Angelo T."/>
        </authorList>
    </citation>
    <scope>NUCLEOTIDE SEQUENCE [LARGE SCALE GENOMIC DNA]</scope>
    <source>
        <strain evidence="8">SAG AM-311-K15</strain>
    </source>
</reference>